<feature type="transmembrane region" description="Helical" evidence="1">
    <location>
        <begin position="300"/>
        <end position="318"/>
    </location>
</feature>
<dbReference type="PANTHER" id="PTHR37159:SF1">
    <property type="entry name" value="GH11867P"/>
    <property type="match status" value="1"/>
</dbReference>
<feature type="non-terminal residue" evidence="3">
    <location>
        <position position="1"/>
    </location>
</feature>
<keyword evidence="4" id="KW-1185">Reference proteome</keyword>
<keyword evidence="1" id="KW-0472">Membrane</keyword>
<dbReference type="InterPro" id="IPR018713">
    <property type="entry name" value="MPAB/Lcp_cat_dom"/>
</dbReference>
<proteinExistence type="predicted"/>
<evidence type="ECO:0000256" key="1">
    <source>
        <dbReference type="SAM" id="Phobius"/>
    </source>
</evidence>
<evidence type="ECO:0000313" key="4">
    <source>
        <dbReference type="Proteomes" id="UP001162164"/>
    </source>
</evidence>
<dbReference type="EMBL" id="JAPWTJ010000899">
    <property type="protein sequence ID" value="KAJ8974966.1"/>
    <property type="molecule type" value="Genomic_DNA"/>
</dbReference>
<dbReference type="PANTHER" id="PTHR37159">
    <property type="entry name" value="GH11867P"/>
    <property type="match status" value="1"/>
</dbReference>
<keyword evidence="1" id="KW-1133">Transmembrane helix</keyword>
<dbReference type="Proteomes" id="UP001162164">
    <property type="component" value="Unassembled WGS sequence"/>
</dbReference>
<sequence>FSADEFVENLLTEGSKIACDDTSAIFNNSLHVPYFYNEEMFKNGQRFFRRNMFGLFLSKFMGLVILLTVPTSLKILIMTNMSSTNLTAYRRYVATIFHMCLWYDENFKPGSRSWESLFKVRSMHNSASKKNYSRMNFRISQMDMALTQFGFMGFGLVRKRMMGIHDVTDAELKGFVHLWRTVGYILGIEDRFNICRESLKETQEICNLLIEKVFLHHLEQPPREFYSMSRALVGGMWPMNPFLQYDVFLLYLRMTVDNSQDTKTQPCFKDLGVRGKIKLYVIFYTLWVLQYNVFRKFYNYVLVVTLWLMHNFPFLAYYEFGRKNSHVSILS</sequence>
<accession>A0ABQ9JAE8</accession>
<keyword evidence="1" id="KW-0812">Transmembrane</keyword>
<protein>
    <recommendedName>
        <fullName evidence="2">ER-bound oxygenase mpaB/mpaB'/Rubber oxygenase catalytic domain-containing protein</fullName>
    </recommendedName>
</protein>
<dbReference type="Pfam" id="PF09995">
    <property type="entry name" value="MPAB_Lcp_cat"/>
    <property type="match status" value="1"/>
</dbReference>
<gene>
    <name evidence="3" type="ORF">NQ317_004803</name>
</gene>
<reference evidence="3" key="1">
    <citation type="journal article" date="2023" name="Insect Mol. Biol.">
        <title>Genome sequencing provides insights into the evolution of gene families encoding plant cell wall-degrading enzymes in longhorned beetles.</title>
        <authorList>
            <person name="Shin N.R."/>
            <person name="Okamura Y."/>
            <person name="Kirsch R."/>
            <person name="Pauchet Y."/>
        </authorList>
    </citation>
    <scope>NUCLEOTIDE SEQUENCE</scope>
    <source>
        <strain evidence="3">MMC_N1</strain>
    </source>
</reference>
<feature type="domain" description="ER-bound oxygenase mpaB/mpaB'/Rubber oxygenase catalytic" evidence="2">
    <location>
        <begin position="73"/>
        <end position="210"/>
    </location>
</feature>
<evidence type="ECO:0000259" key="2">
    <source>
        <dbReference type="Pfam" id="PF09995"/>
    </source>
</evidence>
<organism evidence="3 4">
    <name type="scientific">Molorchus minor</name>
    <dbReference type="NCBI Taxonomy" id="1323400"/>
    <lineage>
        <taxon>Eukaryota</taxon>
        <taxon>Metazoa</taxon>
        <taxon>Ecdysozoa</taxon>
        <taxon>Arthropoda</taxon>
        <taxon>Hexapoda</taxon>
        <taxon>Insecta</taxon>
        <taxon>Pterygota</taxon>
        <taxon>Neoptera</taxon>
        <taxon>Endopterygota</taxon>
        <taxon>Coleoptera</taxon>
        <taxon>Polyphaga</taxon>
        <taxon>Cucujiformia</taxon>
        <taxon>Chrysomeloidea</taxon>
        <taxon>Cerambycidae</taxon>
        <taxon>Lamiinae</taxon>
        <taxon>Monochamini</taxon>
        <taxon>Molorchus</taxon>
    </lineage>
</organism>
<evidence type="ECO:0000313" key="3">
    <source>
        <dbReference type="EMBL" id="KAJ8974966.1"/>
    </source>
</evidence>
<name>A0ABQ9JAE8_9CUCU</name>
<feature type="transmembrane region" description="Helical" evidence="1">
    <location>
        <begin position="52"/>
        <end position="77"/>
    </location>
</feature>
<comment type="caution">
    <text evidence="3">The sequence shown here is derived from an EMBL/GenBank/DDBJ whole genome shotgun (WGS) entry which is preliminary data.</text>
</comment>